<keyword evidence="2" id="KW-1185">Reference proteome</keyword>
<dbReference type="Proteomes" id="UP000229296">
    <property type="component" value="Segment"/>
</dbReference>
<reference evidence="1 2" key="1">
    <citation type="submission" date="2017-08" db="EMBL/GenBank/DDBJ databases">
        <title>Isolation and Characterization of phages of Lactobacillus pentosus and plantarum.</title>
        <authorList>
            <person name="Qi R."/>
            <person name="Yu M."/>
            <person name="Qiao X."/>
            <person name="Li Y."/>
        </authorList>
    </citation>
    <scope>NUCLEOTIDE SEQUENCE [LARGE SCALE GENOMIC DNA]</scope>
</reference>
<gene>
    <name evidence="1" type="ORF">LpeD_177</name>
</gene>
<sequence>MENEEKVEVIVSQHAKSRWVERMNGITEDKEIKRYLVDNSDKVVKDIKKSFENANFIFRGQLGKNHTTSDYYLLNDLVFVFEKDTIITLFKVDFGIEYEDLNETIKRSLITALQRAVADQQEVKSKSGIETKRIKGDIIKVNSEINSYRKQIDLLSVKKSGLEGQLKSVEADINLANTKVSTLATKLLYSKDLFEGDLNHN</sequence>
<proteinExistence type="predicted"/>
<evidence type="ECO:0000313" key="1">
    <source>
        <dbReference type="EMBL" id="ATG86409.1"/>
    </source>
</evidence>
<name>A0A291I9R0_9CAUD</name>
<dbReference type="EMBL" id="MF787246">
    <property type="protein sequence ID" value="ATG86409.1"/>
    <property type="molecule type" value="Genomic_DNA"/>
</dbReference>
<organism evidence="1 2">
    <name type="scientific">Lactobacillus phage LpeD</name>
    <dbReference type="NCBI Taxonomy" id="2041210"/>
    <lineage>
        <taxon>Viruses</taxon>
        <taxon>Duplodnaviria</taxon>
        <taxon>Heunggongvirae</taxon>
        <taxon>Uroviricota</taxon>
        <taxon>Caudoviricetes</taxon>
        <taxon>Herelleviridae</taxon>
        <taxon>Elpedvirus</taxon>
        <taxon>Elpedvirus LpeD</taxon>
    </lineage>
</organism>
<protein>
    <submittedName>
        <fullName evidence="1">Uncharacterized protein</fullName>
    </submittedName>
</protein>
<evidence type="ECO:0000313" key="2">
    <source>
        <dbReference type="Proteomes" id="UP000229296"/>
    </source>
</evidence>
<accession>A0A291I9R0</accession>